<evidence type="ECO:0000256" key="1">
    <source>
        <dbReference type="SAM" id="MobiDB-lite"/>
    </source>
</evidence>
<evidence type="ECO:0000259" key="2">
    <source>
        <dbReference type="Pfam" id="PF04480"/>
    </source>
</evidence>
<keyword evidence="3" id="KW-0378">Hydrolase</keyword>
<sequence>MGDRKSALVDTGGKAAIPSPLAGEGGPARCAGSGEGDTPARKKKTKRIVSEPVAFARRLRRDATPAEKKLWLLLRRPPFDAAKFRRQVPIGPYVADFLSFSARLVIEADGSQHGADSRDSRRDAWFGRQGWRVLRFPNRDVLNNTDGVATAITLALNEGATP</sequence>
<organism evidence="3 4">
    <name type="scientific">Bauldia litoralis</name>
    <dbReference type="NCBI Taxonomy" id="665467"/>
    <lineage>
        <taxon>Bacteria</taxon>
        <taxon>Pseudomonadati</taxon>
        <taxon>Pseudomonadota</taxon>
        <taxon>Alphaproteobacteria</taxon>
        <taxon>Hyphomicrobiales</taxon>
        <taxon>Kaistiaceae</taxon>
        <taxon>Bauldia</taxon>
    </lineage>
</organism>
<protein>
    <submittedName>
        <fullName evidence="3">Very-short-patch-repair endonuclease</fullName>
    </submittedName>
</protein>
<reference evidence="3 4" key="1">
    <citation type="submission" date="2016-10" db="EMBL/GenBank/DDBJ databases">
        <authorList>
            <person name="de Groot N.N."/>
        </authorList>
    </citation>
    <scope>NUCLEOTIDE SEQUENCE [LARGE SCALE GENOMIC DNA]</scope>
    <source>
        <strain evidence="3 4">ATCC 35022</strain>
    </source>
</reference>
<dbReference type="InterPro" id="IPR007569">
    <property type="entry name" value="DUF559"/>
</dbReference>
<dbReference type="Proteomes" id="UP000199071">
    <property type="component" value="Unassembled WGS sequence"/>
</dbReference>
<keyword evidence="3" id="KW-0255">Endonuclease</keyword>
<dbReference type="Pfam" id="PF04480">
    <property type="entry name" value="DUF559"/>
    <property type="match status" value="1"/>
</dbReference>
<evidence type="ECO:0000313" key="4">
    <source>
        <dbReference type="Proteomes" id="UP000199071"/>
    </source>
</evidence>
<feature type="domain" description="DUF559" evidence="2">
    <location>
        <begin position="54"/>
        <end position="156"/>
    </location>
</feature>
<dbReference type="PANTHER" id="PTHR38590">
    <property type="entry name" value="BLL0828 PROTEIN"/>
    <property type="match status" value="1"/>
</dbReference>
<dbReference type="Gene3D" id="3.40.960.10">
    <property type="entry name" value="VSR Endonuclease"/>
    <property type="match status" value="1"/>
</dbReference>
<dbReference type="InterPro" id="IPR011335">
    <property type="entry name" value="Restrct_endonuc-II-like"/>
</dbReference>
<gene>
    <name evidence="3" type="ORF">SAMN02982931_03277</name>
</gene>
<dbReference type="InterPro" id="IPR047216">
    <property type="entry name" value="Endonuclease_DUF559_bact"/>
</dbReference>
<proteinExistence type="predicted"/>
<keyword evidence="3" id="KW-0540">Nuclease</keyword>
<dbReference type="CDD" id="cd01038">
    <property type="entry name" value="Endonuclease_DUF559"/>
    <property type="match status" value="1"/>
</dbReference>
<dbReference type="PANTHER" id="PTHR38590:SF1">
    <property type="entry name" value="BLL0828 PROTEIN"/>
    <property type="match status" value="1"/>
</dbReference>
<dbReference type="OrthoDB" id="9798754at2"/>
<accession>A0A1G6DEL7</accession>
<name>A0A1G6DEL7_9HYPH</name>
<dbReference type="AlphaFoldDB" id="A0A1G6DEL7"/>
<evidence type="ECO:0000313" key="3">
    <source>
        <dbReference type="EMBL" id="SDB43549.1"/>
    </source>
</evidence>
<dbReference type="RefSeq" id="WP_090877893.1">
    <property type="nucleotide sequence ID" value="NZ_FMXQ01000007.1"/>
</dbReference>
<feature type="region of interest" description="Disordered" evidence="1">
    <location>
        <begin position="1"/>
        <end position="45"/>
    </location>
</feature>
<dbReference type="GO" id="GO:0004519">
    <property type="term" value="F:endonuclease activity"/>
    <property type="evidence" value="ECO:0007669"/>
    <property type="project" value="UniProtKB-KW"/>
</dbReference>
<dbReference type="STRING" id="665467.SAMN02982931_03277"/>
<dbReference type="SUPFAM" id="SSF52980">
    <property type="entry name" value="Restriction endonuclease-like"/>
    <property type="match status" value="1"/>
</dbReference>
<keyword evidence="4" id="KW-1185">Reference proteome</keyword>
<dbReference type="EMBL" id="FMXQ01000007">
    <property type="protein sequence ID" value="SDB43549.1"/>
    <property type="molecule type" value="Genomic_DNA"/>
</dbReference>